<gene>
    <name evidence="8" type="ORF">COY67_02475</name>
</gene>
<dbReference type="PANTHER" id="PTHR38459:SF1">
    <property type="entry name" value="PROPHAGE BACTOPRENOL-LINKED GLUCOSE TRANSLOCASE HOMOLOG"/>
    <property type="match status" value="1"/>
</dbReference>
<evidence type="ECO:0000259" key="7">
    <source>
        <dbReference type="Pfam" id="PF04138"/>
    </source>
</evidence>
<evidence type="ECO:0000256" key="2">
    <source>
        <dbReference type="ARBA" id="ARBA00009399"/>
    </source>
</evidence>
<comment type="caution">
    <text evidence="8">The sequence shown here is derived from an EMBL/GenBank/DDBJ whole genome shotgun (WGS) entry which is preliminary data.</text>
</comment>
<keyword evidence="5 6" id="KW-0472">Membrane</keyword>
<keyword evidence="4 6" id="KW-1133">Transmembrane helix</keyword>
<feature type="domain" description="GtrA/DPMS transmembrane" evidence="7">
    <location>
        <begin position="31"/>
        <end position="150"/>
    </location>
</feature>
<proteinExistence type="inferred from homology"/>
<evidence type="ECO:0000256" key="5">
    <source>
        <dbReference type="ARBA" id="ARBA00023136"/>
    </source>
</evidence>
<feature type="transmembrane region" description="Helical" evidence="6">
    <location>
        <begin position="62"/>
        <end position="79"/>
    </location>
</feature>
<dbReference type="EMBL" id="PFMC01000062">
    <property type="protein sequence ID" value="PIY94510.1"/>
    <property type="molecule type" value="Genomic_DNA"/>
</dbReference>
<evidence type="ECO:0000256" key="4">
    <source>
        <dbReference type="ARBA" id="ARBA00022989"/>
    </source>
</evidence>
<dbReference type="AlphaFoldDB" id="A0A2M7RCM4"/>
<comment type="similarity">
    <text evidence="2">Belongs to the GtrA family.</text>
</comment>
<dbReference type="GO" id="GO:0000271">
    <property type="term" value="P:polysaccharide biosynthetic process"/>
    <property type="evidence" value="ECO:0007669"/>
    <property type="project" value="InterPro"/>
</dbReference>
<evidence type="ECO:0000256" key="3">
    <source>
        <dbReference type="ARBA" id="ARBA00022692"/>
    </source>
</evidence>
<accession>A0A2M7RCM4</accession>
<evidence type="ECO:0000256" key="1">
    <source>
        <dbReference type="ARBA" id="ARBA00004141"/>
    </source>
</evidence>
<dbReference type="Pfam" id="PF04138">
    <property type="entry name" value="GtrA_DPMS_TM"/>
    <property type="match status" value="1"/>
</dbReference>
<evidence type="ECO:0000256" key="6">
    <source>
        <dbReference type="SAM" id="Phobius"/>
    </source>
</evidence>
<feature type="transmembrane region" description="Helical" evidence="6">
    <location>
        <begin position="32"/>
        <end position="50"/>
    </location>
</feature>
<dbReference type="InterPro" id="IPR007267">
    <property type="entry name" value="GtrA_DPMS_TM"/>
</dbReference>
<evidence type="ECO:0000313" key="8">
    <source>
        <dbReference type="EMBL" id="PIY94510.1"/>
    </source>
</evidence>
<feature type="transmembrane region" description="Helical" evidence="6">
    <location>
        <begin position="99"/>
        <end position="119"/>
    </location>
</feature>
<comment type="subcellular location">
    <subcellularLocation>
        <location evidence="1">Membrane</location>
        <topology evidence="1">Multi-pass membrane protein</topology>
    </subcellularLocation>
</comment>
<feature type="transmembrane region" description="Helical" evidence="6">
    <location>
        <begin position="131"/>
        <end position="150"/>
    </location>
</feature>
<sequence>MMRTTLQALLLRVLDNFVIQNFRKIFWEAFRFATVGLISMLIDFAIFISLTRLTDYFHEHYLQANVIGFCIAVINSYLLNKYWTFQQNAAHDWQQFAKFVGIMLVGSFVIAQTVLYTSVEILHIYDLIGKIIGVILGYIWNFFTAKYIVFKI</sequence>
<reference evidence="9" key="1">
    <citation type="submission" date="2017-09" db="EMBL/GenBank/DDBJ databases">
        <title>Depth-based differentiation of microbial function through sediment-hosted aquifers and enrichment of novel symbionts in the deep terrestrial subsurface.</title>
        <authorList>
            <person name="Probst A.J."/>
            <person name="Ladd B."/>
            <person name="Jarett J.K."/>
            <person name="Geller-Mcgrath D.E."/>
            <person name="Sieber C.M.K."/>
            <person name="Emerson J.B."/>
            <person name="Anantharaman K."/>
            <person name="Thomas B.C."/>
            <person name="Malmstrom R."/>
            <person name="Stieglmeier M."/>
            <person name="Klingl A."/>
            <person name="Woyke T."/>
            <person name="Ryan C.M."/>
            <person name="Banfield J.F."/>
        </authorList>
    </citation>
    <scope>NUCLEOTIDE SEQUENCE [LARGE SCALE GENOMIC DNA]</scope>
</reference>
<dbReference type="GO" id="GO:0005886">
    <property type="term" value="C:plasma membrane"/>
    <property type="evidence" value="ECO:0007669"/>
    <property type="project" value="TreeGrafter"/>
</dbReference>
<dbReference type="InterPro" id="IPR051401">
    <property type="entry name" value="GtrA_CellWall_Glycosyl"/>
</dbReference>
<name>A0A2M7RCM4_9BACT</name>
<keyword evidence="3 6" id="KW-0812">Transmembrane</keyword>
<organism evidence="8 9">
    <name type="scientific">Candidatus Komeilibacteria bacterium CG_4_10_14_0_8_um_filter_37_78</name>
    <dbReference type="NCBI Taxonomy" id="1974471"/>
    <lineage>
        <taxon>Bacteria</taxon>
        <taxon>Candidatus Komeiliibacteriota</taxon>
    </lineage>
</organism>
<dbReference type="PANTHER" id="PTHR38459">
    <property type="entry name" value="PROPHAGE BACTOPRENOL-LINKED GLUCOSE TRANSLOCASE HOMOLOG"/>
    <property type="match status" value="1"/>
</dbReference>
<protein>
    <recommendedName>
        <fullName evidence="7">GtrA/DPMS transmembrane domain-containing protein</fullName>
    </recommendedName>
</protein>
<evidence type="ECO:0000313" key="9">
    <source>
        <dbReference type="Proteomes" id="UP000228689"/>
    </source>
</evidence>
<dbReference type="Proteomes" id="UP000228689">
    <property type="component" value="Unassembled WGS sequence"/>
</dbReference>